<feature type="compositionally biased region" description="Basic residues" evidence="1">
    <location>
        <begin position="103"/>
        <end position="112"/>
    </location>
</feature>
<proteinExistence type="predicted"/>
<sequence>MSNIPEPEIYSYEFTDDNLLNPSPIASDDEDDQPDCRFKLESVRNGSPAAPELVFVNEFAPEQTWTETVESAAYVPAKSKGGRKRKEPVDAEVQPAKPARSTGSKKPRKAKKAPTPESDDEDEPKSPIRAYLHLETVTTQPSRGRKPATTSTKAVQCPPFIFYADNSFDFFINAVAVAAKTTVSNLTLSRLRWKFETPANLPMKVLSNSVGYDAMIDTVKERTKGHTIFLFLPKPVDLEAPATEVSSRNNRAYEYDEEPSNTASEDLSHKAQISALQAGFSTDREDLERKFPIGNHILFPAKRIYTKNGLFWEMTSLRLDVWAAAIHAKRASIDAPPASNMFTKQQTIKPPRPVQDASAEAFSAQLLLLR</sequence>
<feature type="region of interest" description="Disordered" evidence="1">
    <location>
        <begin position="66"/>
        <end position="127"/>
    </location>
</feature>
<accession>A0A0C9SZ73</accession>
<keyword evidence="3" id="KW-1185">Reference proteome</keyword>
<evidence type="ECO:0000256" key="1">
    <source>
        <dbReference type="SAM" id="MobiDB-lite"/>
    </source>
</evidence>
<organism evidence="2 3">
    <name type="scientific">Paxillus involutus ATCC 200175</name>
    <dbReference type="NCBI Taxonomy" id="664439"/>
    <lineage>
        <taxon>Eukaryota</taxon>
        <taxon>Fungi</taxon>
        <taxon>Dikarya</taxon>
        <taxon>Basidiomycota</taxon>
        <taxon>Agaricomycotina</taxon>
        <taxon>Agaricomycetes</taxon>
        <taxon>Agaricomycetidae</taxon>
        <taxon>Boletales</taxon>
        <taxon>Paxilineae</taxon>
        <taxon>Paxillaceae</taxon>
        <taxon>Paxillus</taxon>
    </lineage>
</organism>
<dbReference type="AlphaFoldDB" id="A0A0C9SZ73"/>
<dbReference type="OrthoDB" id="3056089at2759"/>
<name>A0A0C9SZ73_PAXIN</name>
<feature type="region of interest" description="Disordered" evidence="1">
    <location>
        <begin position="1"/>
        <end position="50"/>
    </location>
</feature>
<evidence type="ECO:0000313" key="3">
    <source>
        <dbReference type="Proteomes" id="UP000053647"/>
    </source>
</evidence>
<reference evidence="3" key="2">
    <citation type="submission" date="2015-01" db="EMBL/GenBank/DDBJ databases">
        <title>Evolutionary Origins and Diversification of the Mycorrhizal Mutualists.</title>
        <authorList>
            <consortium name="DOE Joint Genome Institute"/>
            <consortium name="Mycorrhizal Genomics Consortium"/>
            <person name="Kohler A."/>
            <person name="Kuo A."/>
            <person name="Nagy L.G."/>
            <person name="Floudas D."/>
            <person name="Copeland A."/>
            <person name="Barry K.W."/>
            <person name="Cichocki N."/>
            <person name="Veneault-Fourrey C."/>
            <person name="LaButti K."/>
            <person name="Lindquist E.A."/>
            <person name="Lipzen A."/>
            <person name="Lundell T."/>
            <person name="Morin E."/>
            <person name="Murat C."/>
            <person name="Riley R."/>
            <person name="Ohm R."/>
            <person name="Sun H."/>
            <person name="Tunlid A."/>
            <person name="Henrissat B."/>
            <person name="Grigoriev I.V."/>
            <person name="Hibbett D.S."/>
            <person name="Martin F."/>
        </authorList>
    </citation>
    <scope>NUCLEOTIDE SEQUENCE [LARGE SCALE GENOMIC DNA]</scope>
    <source>
        <strain evidence="3">ATCC 200175</strain>
    </source>
</reference>
<reference evidence="2 3" key="1">
    <citation type="submission" date="2014-06" db="EMBL/GenBank/DDBJ databases">
        <authorList>
            <consortium name="DOE Joint Genome Institute"/>
            <person name="Kuo A."/>
            <person name="Kohler A."/>
            <person name="Nagy L.G."/>
            <person name="Floudas D."/>
            <person name="Copeland A."/>
            <person name="Barry K.W."/>
            <person name="Cichocki N."/>
            <person name="Veneault-Fourrey C."/>
            <person name="LaButti K."/>
            <person name="Lindquist E.A."/>
            <person name="Lipzen A."/>
            <person name="Lundell T."/>
            <person name="Morin E."/>
            <person name="Murat C."/>
            <person name="Sun H."/>
            <person name="Tunlid A."/>
            <person name="Henrissat B."/>
            <person name="Grigoriev I.V."/>
            <person name="Hibbett D.S."/>
            <person name="Martin F."/>
            <person name="Nordberg H.P."/>
            <person name="Cantor M.N."/>
            <person name="Hua S.X."/>
        </authorList>
    </citation>
    <scope>NUCLEOTIDE SEQUENCE [LARGE SCALE GENOMIC DNA]</scope>
    <source>
        <strain evidence="2 3">ATCC 200175</strain>
    </source>
</reference>
<dbReference type="EMBL" id="KN821871">
    <property type="protein sequence ID" value="KIJ04398.1"/>
    <property type="molecule type" value="Genomic_DNA"/>
</dbReference>
<evidence type="ECO:0000313" key="2">
    <source>
        <dbReference type="EMBL" id="KIJ04398.1"/>
    </source>
</evidence>
<protein>
    <submittedName>
        <fullName evidence="2">Uncharacterized protein</fullName>
    </submittedName>
</protein>
<dbReference type="Proteomes" id="UP000053647">
    <property type="component" value="Unassembled WGS sequence"/>
</dbReference>
<dbReference type="HOGENOM" id="CLU_032582_0_0_1"/>
<gene>
    <name evidence="2" type="ORF">PAXINDRAFT_104189</name>
</gene>